<feature type="compositionally biased region" description="Basic residues" evidence="1">
    <location>
        <begin position="114"/>
        <end position="126"/>
    </location>
</feature>
<feature type="compositionally biased region" description="Polar residues" evidence="1">
    <location>
        <begin position="168"/>
        <end position="194"/>
    </location>
</feature>
<dbReference type="Pfam" id="PF04152">
    <property type="entry name" value="Mre11_DNA_bind"/>
    <property type="match status" value="1"/>
</dbReference>
<accession>A0A8K0JZ28</accession>
<dbReference type="AlphaFoldDB" id="A0A8K0JZ28"/>
<protein>
    <recommendedName>
        <fullName evidence="2">Mre11 DNA-binding domain-containing protein</fullName>
    </recommendedName>
</protein>
<organism evidence="3 4">
    <name type="scientific">Ladona fulva</name>
    <name type="common">Scarce chaser dragonfly</name>
    <name type="synonym">Libellula fulva</name>
    <dbReference type="NCBI Taxonomy" id="123851"/>
    <lineage>
        <taxon>Eukaryota</taxon>
        <taxon>Metazoa</taxon>
        <taxon>Ecdysozoa</taxon>
        <taxon>Arthropoda</taxon>
        <taxon>Hexapoda</taxon>
        <taxon>Insecta</taxon>
        <taxon>Pterygota</taxon>
        <taxon>Palaeoptera</taxon>
        <taxon>Odonata</taxon>
        <taxon>Epiprocta</taxon>
        <taxon>Anisoptera</taxon>
        <taxon>Libelluloidea</taxon>
        <taxon>Libellulidae</taxon>
        <taxon>Ladona</taxon>
    </lineage>
</organism>
<evidence type="ECO:0000256" key="1">
    <source>
        <dbReference type="SAM" id="MobiDB-lite"/>
    </source>
</evidence>
<dbReference type="GO" id="GO:0004519">
    <property type="term" value="F:endonuclease activity"/>
    <property type="evidence" value="ECO:0007669"/>
    <property type="project" value="InterPro"/>
</dbReference>
<dbReference type="GO" id="GO:0030145">
    <property type="term" value="F:manganese ion binding"/>
    <property type="evidence" value="ECO:0007669"/>
    <property type="project" value="InterPro"/>
</dbReference>
<comment type="caution">
    <text evidence="3">The sequence shown here is derived from an EMBL/GenBank/DDBJ whole genome shotgun (WGS) entry which is preliminary data.</text>
</comment>
<feature type="region of interest" description="Disordered" evidence="1">
    <location>
        <begin position="91"/>
        <end position="205"/>
    </location>
</feature>
<dbReference type="GO" id="GO:0005634">
    <property type="term" value="C:nucleus"/>
    <property type="evidence" value="ECO:0007669"/>
    <property type="project" value="InterPro"/>
</dbReference>
<feature type="compositionally biased region" description="Acidic residues" evidence="1">
    <location>
        <begin position="97"/>
        <end position="107"/>
    </location>
</feature>
<dbReference type="InterPro" id="IPR007281">
    <property type="entry name" value="Mre11_DNA-bd"/>
</dbReference>
<dbReference type="EMBL" id="KZ308215">
    <property type="protein sequence ID" value="KAG8224891.1"/>
    <property type="molecule type" value="Genomic_DNA"/>
</dbReference>
<dbReference type="Proteomes" id="UP000792457">
    <property type="component" value="Unassembled WGS sequence"/>
</dbReference>
<reference evidence="3" key="1">
    <citation type="submission" date="2013-04" db="EMBL/GenBank/DDBJ databases">
        <authorList>
            <person name="Qu J."/>
            <person name="Murali S.C."/>
            <person name="Bandaranaike D."/>
            <person name="Bellair M."/>
            <person name="Blankenburg K."/>
            <person name="Chao H."/>
            <person name="Dinh H."/>
            <person name="Doddapaneni H."/>
            <person name="Downs B."/>
            <person name="Dugan-Rocha S."/>
            <person name="Elkadiri S."/>
            <person name="Gnanaolivu R.D."/>
            <person name="Hernandez B."/>
            <person name="Javaid M."/>
            <person name="Jayaseelan J.C."/>
            <person name="Lee S."/>
            <person name="Li M."/>
            <person name="Ming W."/>
            <person name="Munidasa M."/>
            <person name="Muniz J."/>
            <person name="Nguyen L."/>
            <person name="Ongeri F."/>
            <person name="Osuji N."/>
            <person name="Pu L.-L."/>
            <person name="Puazo M."/>
            <person name="Qu C."/>
            <person name="Quiroz J."/>
            <person name="Raj R."/>
            <person name="Weissenberger G."/>
            <person name="Xin Y."/>
            <person name="Zou X."/>
            <person name="Han Y."/>
            <person name="Richards S."/>
            <person name="Worley K."/>
            <person name="Muzny D."/>
            <person name="Gibbs R."/>
        </authorList>
    </citation>
    <scope>NUCLEOTIDE SEQUENCE</scope>
    <source>
        <strain evidence="3">Sampled in the wild</strain>
    </source>
</reference>
<feature type="compositionally biased region" description="Basic residues" evidence="1">
    <location>
        <begin position="154"/>
        <end position="164"/>
    </location>
</feature>
<name>A0A8K0JZ28_LADFU</name>
<dbReference type="GO" id="GO:0006302">
    <property type="term" value="P:double-strand break repair"/>
    <property type="evidence" value="ECO:0007669"/>
    <property type="project" value="InterPro"/>
</dbReference>
<evidence type="ECO:0000313" key="4">
    <source>
        <dbReference type="Proteomes" id="UP000792457"/>
    </source>
</evidence>
<reference evidence="3" key="2">
    <citation type="submission" date="2017-10" db="EMBL/GenBank/DDBJ databases">
        <title>Ladona fulva Genome sequencing and assembly.</title>
        <authorList>
            <person name="Murali S."/>
            <person name="Richards S."/>
            <person name="Bandaranaike D."/>
            <person name="Bellair M."/>
            <person name="Blankenburg K."/>
            <person name="Chao H."/>
            <person name="Dinh H."/>
            <person name="Doddapaneni H."/>
            <person name="Dugan-Rocha S."/>
            <person name="Elkadiri S."/>
            <person name="Gnanaolivu R."/>
            <person name="Hernandez B."/>
            <person name="Skinner E."/>
            <person name="Javaid M."/>
            <person name="Lee S."/>
            <person name="Li M."/>
            <person name="Ming W."/>
            <person name="Munidasa M."/>
            <person name="Muniz J."/>
            <person name="Nguyen L."/>
            <person name="Hughes D."/>
            <person name="Osuji N."/>
            <person name="Pu L.-L."/>
            <person name="Puazo M."/>
            <person name="Qu C."/>
            <person name="Quiroz J."/>
            <person name="Raj R."/>
            <person name="Weissenberger G."/>
            <person name="Xin Y."/>
            <person name="Zou X."/>
            <person name="Han Y."/>
            <person name="Worley K."/>
            <person name="Muzny D."/>
            <person name="Gibbs R."/>
        </authorList>
    </citation>
    <scope>NUCLEOTIDE SEQUENCE</scope>
    <source>
        <strain evidence="3">Sampled in the wild</strain>
    </source>
</reference>
<sequence>MFNQARVGQHFADQVANPGDMILLKRAVGRKVKEEFDELDPEALFDATEYAKKEQHRLEEMQVESIVIKYFAGVVGNEDESTLKKRKNLNKGRMDAGFDDDMDDDIVDISTKRGGARGRGRGRGRGKKEPVVINVSDVDSDAETQQPIQQKPAPRGRGRGRGGRGKNAPQNHPQLTFLQKSSDSFMSSPKTTSRSRFEFISSDED</sequence>
<evidence type="ECO:0000313" key="3">
    <source>
        <dbReference type="EMBL" id="KAG8224891.1"/>
    </source>
</evidence>
<evidence type="ECO:0000259" key="2">
    <source>
        <dbReference type="Pfam" id="PF04152"/>
    </source>
</evidence>
<feature type="domain" description="Mre11 DNA-binding" evidence="2">
    <location>
        <begin position="1"/>
        <end position="72"/>
    </location>
</feature>
<proteinExistence type="predicted"/>
<keyword evidence="4" id="KW-1185">Reference proteome</keyword>
<gene>
    <name evidence="3" type="ORF">J437_LFUL004632</name>
</gene>